<organism evidence="11">
    <name type="scientific">Clostridium botulinum B str. Osaka05</name>
    <dbReference type="NCBI Taxonomy" id="1407017"/>
    <lineage>
        <taxon>Bacteria</taxon>
        <taxon>Bacillati</taxon>
        <taxon>Bacillota</taxon>
        <taxon>Clostridia</taxon>
        <taxon>Eubacteriales</taxon>
        <taxon>Clostridiaceae</taxon>
        <taxon>Clostridium</taxon>
    </lineage>
</organism>
<comment type="similarity">
    <text evidence="2">Belongs to the DSD1 family.</text>
</comment>
<dbReference type="FunFam" id="3.20.20.10:FF:000013">
    <property type="entry name" value="Alanine/ornithine racemase family PLP-dependent enzyme"/>
    <property type="match status" value="1"/>
</dbReference>
<dbReference type="EMBL" id="DF384213">
    <property type="protein sequence ID" value="GAE02478.1"/>
    <property type="molecule type" value="Genomic_DNA"/>
</dbReference>
<dbReference type="CDD" id="cd06815">
    <property type="entry name" value="PLPDE_III_AR_like_1"/>
    <property type="match status" value="1"/>
</dbReference>
<dbReference type="PANTHER" id="PTHR30511">
    <property type="entry name" value="ALANINE RACEMASE"/>
    <property type="match status" value="1"/>
</dbReference>
<dbReference type="GO" id="GO:0030170">
    <property type="term" value="F:pyridoxal phosphate binding"/>
    <property type="evidence" value="ECO:0007669"/>
    <property type="project" value="TreeGrafter"/>
</dbReference>
<evidence type="ECO:0000256" key="4">
    <source>
        <dbReference type="ARBA" id="ARBA00011738"/>
    </source>
</evidence>
<dbReference type="Pfam" id="PF01168">
    <property type="entry name" value="Ala_racemase_N"/>
    <property type="match status" value="1"/>
</dbReference>
<dbReference type="Gene3D" id="3.20.20.10">
    <property type="entry name" value="Alanine racemase"/>
    <property type="match status" value="1"/>
</dbReference>
<dbReference type="Proteomes" id="UP000054164">
    <property type="component" value="Unassembled WGS sequence"/>
</dbReference>
<comment type="cofactor">
    <cofactor evidence="1">
        <name>pyridoxal 5'-phosphate</name>
        <dbReference type="ChEBI" id="CHEBI:597326"/>
    </cofactor>
</comment>
<dbReference type="EC" id="5.1.1.12" evidence="8"/>
<keyword evidence="5" id="KW-0663">Pyridoxal phosphate</keyword>
<dbReference type="NCBIfam" id="NF040742">
    <property type="entry name" value="racem_Orr"/>
    <property type="match status" value="1"/>
</dbReference>
<protein>
    <recommendedName>
        <fullName evidence="8">ornithine racemase</fullName>
        <ecNumber evidence="8">5.1.1.12</ecNumber>
    </recommendedName>
</protein>
<comment type="similarity">
    <text evidence="3">Belongs to the alanine racemase family.</text>
</comment>
<dbReference type="HOGENOM" id="CLU_067103_0_0_9"/>
<dbReference type="RefSeq" id="WP_030035267.1">
    <property type="nucleotide sequence ID" value="NZ_DF384213.1"/>
</dbReference>
<dbReference type="GO" id="GO:0005829">
    <property type="term" value="C:cytosol"/>
    <property type="evidence" value="ECO:0007669"/>
    <property type="project" value="TreeGrafter"/>
</dbReference>
<dbReference type="InterPro" id="IPR000821">
    <property type="entry name" value="Ala_racemase"/>
</dbReference>
<dbReference type="SUPFAM" id="SSF51419">
    <property type="entry name" value="PLP-binding barrel"/>
    <property type="match status" value="1"/>
</dbReference>
<keyword evidence="6" id="KW-0413">Isomerase</keyword>
<evidence type="ECO:0000256" key="5">
    <source>
        <dbReference type="ARBA" id="ARBA00022898"/>
    </source>
</evidence>
<evidence type="ECO:0000256" key="2">
    <source>
        <dbReference type="ARBA" id="ARBA00005323"/>
    </source>
</evidence>
<comment type="subunit">
    <text evidence="4">Homodimer.</text>
</comment>
<dbReference type="GO" id="GO:0008784">
    <property type="term" value="F:alanine racemase activity"/>
    <property type="evidence" value="ECO:0007669"/>
    <property type="project" value="TreeGrafter"/>
</dbReference>
<name>A0A0S6U246_CLOBO</name>
<evidence type="ECO:0000256" key="1">
    <source>
        <dbReference type="ARBA" id="ARBA00001933"/>
    </source>
</evidence>
<dbReference type="AlphaFoldDB" id="A0A0S6U246"/>
<dbReference type="GO" id="GO:0050157">
    <property type="term" value="F:ornithine racemase activity"/>
    <property type="evidence" value="ECO:0007669"/>
    <property type="project" value="UniProtKB-EC"/>
</dbReference>
<evidence type="ECO:0000256" key="7">
    <source>
        <dbReference type="ARBA" id="ARBA00051193"/>
    </source>
</evidence>
<accession>A0A0S6U246</accession>
<sequence>MNKIYPCVEINLKNITHNIGRLIYLCNGAGIEPVIVTKSFCAEKAVVETIIREGIKTIADARIKNLIKIQDLNCEKLLLRIPMKSEVSKVIEYADISLNSELEIIKELSKEARKVNKIHKIILMIDLGDLREGILPKDVLPTVKEIIRLPNLEFVGVGTNLTCYGGVIPDENNLGKLLEIKNQIEKKLKIKVSIVSGGNSSSLHMIVNNSIPQGINQLRIGEAAILGRETAFGQKLDNFYEDCITLAGEIVELKEKPSMPEGNIGLDAFGNKPSFIDKGIMKRAILALGQQDIKLDGLIPKDSEIEILGASSDHLLLDLTKCKNQYKIGDIVEFNMNYGCLLAAMTSEYVTKYSK</sequence>
<feature type="domain" description="D-serine dehydratase-like" evidence="10">
    <location>
        <begin position="282"/>
        <end position="350"/>
    </location>
</feature>
<dbReference type="InterPro" id="IPR026956">
    <property type="entry name" value="D-ser_dehydrat-like_dom"/>
</dbReference>
<evidence type="ECO:0000313" key="11">
    <source>
        <dbReference type="EMBL" id="GAE02478.1"/>
    </source>
</evidence>
<evidence type="ECO:0000256" key="6">
    <source>
        <dbReference type="ARBA" id="ARBA00023235"/>
    </source>
</evidence>
<reference evidence="11" key="1">
    <citation type="submission" date="2013-10" db="EMBL/GenBank/DDBJ databases">
        <title>Draft genome sequence of Clostridium botulinum type B strain Osaka05.</title>
        <authorList>
            <person name="Sakaguchi Y."/>
            <person name="Hosomi K."/>
            <person name="Uchiyama J."/>
            <person name="Ogura Y."/>
            <person name="Sakaguchi M."/>
            <person name="Kohda T."/>
            <person name="Mukamoto M."/>
            <person name="Misawa N."/>
            <person name="Matsuzaki S."/>
            <person name="Hayashi T."/>
            <person name="Kozaki S."/>
        </authorList>
    </citation>
    <scope>NUCLEOTIDE SEQUENCE</scope>
    <source>
        <strain evidence="11">Osaka05</strain>
    </source>
</reference>
<dbReference type="InterPro" id="IPR001608">
    <property type="entry name" value="Ala_racemase_N"/>
</dbReference>
<proteinExistence type="inferred from homology"/>
<evidence type="ECO:0000256" key="3">
    <source>
        <dbReference type="ARBA" id="ARBA00007880"/>
    </source>
</evidence>
<feature type="domain" description="Alanine racemase N-terminal" evidence="9">
    <location>
        <begin position="10"/>
        <end position="223"/>
    </location>
</feature>
<evidence type="ECO:0000259" key="10">
    <source>
        <dbReference type="Pfam" id="PF14031"/>
    </source>
</evidence>
<gene>
    <name evidence="11" type="ORF">CBO05C_2168</name>
</gene>
<dbReference type="PANTHER" id="PTHR30511:SF3">
    <property type="entry name" value="LYSINE RACEMASE"/>
    <property type="match status" value="1"/>
</dbReference>
<evidence type="ECO:0000259" key="9">
    <source>
        <dbReference type="Pfam" id="PF01168"/>
    </source>
</evidence>
<comment type="catalytic activity">
    <reaction evidence="7">
        <text>L-ornithine = D-ornithine</text>
        <dbReference type="Rhea" id="RHEA:11584"/>
        <dbReference type="ChEBI" id="CHEBI:46911"/>
        <dbReference type="ChEBI" id="CHEBI:57668"/>
        <dbReference type="EC" id="5.1.1.12"/>
    </reaction>
</comment>
<dbReference type="InterPro" id="IPR029066">
    <property type="entry name" value="PLP-binding_barrel"/>
</dbReference>
<evidence type="ECO:0000256" key="8">
    <source>
        <dbReference type="ARBA" id="ARBA00066594"/>
    </source>
</evidence>
<dbReference type="GO" id="GO:0016829">
    <property type="term" value="F:lyase activity"/>
    <property type="evidence" value="ECO:0007669"/>
    <property type="project" value="UniProtKB-ARBA"/>
</dbReference>
<dbReference type="Pfam" id="PF14031">
    <property type="entry name" value="D-ser_dehydrat"/>
    <property type="match status" value="1"/>
</dbReference>